<dbReference type="AlphaFoldDB" id="A0A0A2A7U2"/>
<comment type="caution">
    <text evidence="2">The sequence shown here is derived from an EMBL/GenBank/DDBJ whole genome shotgun (WGS) entry which is preliminary data.</text>
</comment>
<evidence type="ECO:0000313" key="2">
    <source>
        <dbReference type="EMBL" id="KGF97977.1"/>
    </source>
</evidence>
<sequence>MNIFDEKIFKAFISICLILLILIFSIIAFNLIPLKNWANYQTICIEQESIDTTIPWAVRKCNGRSKVYQVK</sequence>
<organism evidence="2 3">
    <name type="scientific">Prochlorococcus marinus str. MIT 9201</name>
    <dbReference type="NCBI Taxonomy" id="93057"/>
    <lineage>
        <taxon>Bacteria</taxon>
        <taxon>Bacillati</taxon>
        <taxon>Cyanobacteriota</taxon>
        <taxon>Cyanophyceae</taxon>
        <taxon>Synechococcales</taxon>
        <taxon>Prochlorococcaceae</taxon>
        <taxon>Prochlorococcus</taxon>
    </lineage>
</organism>
<keyword evidence="1" id="KW-0812">Transmembrane</keyword>
<dbReference type="Proteomes" id="UP000030355">
    <property type="component" value="Unassembled WGS sequence"/>
</dbReference>
<reference evidence="3" key="1">
    <citation type="journal article" date="2014" name="Sci. Data">
        <title>Genomes of diverse isolates of the marine cyanobacterium Prochlorococcus.</title>
        <authorList>
            <person name="Biller S."/>
            <person name="Berube P."/>
            <person name="Thompson J."/>
            <person name="Kelly L."/>
            <person name="Roggensack S."/>
            <person name="Awad L."/>
            <person name="Roache-Johnson K."/>
            <person name="Ding H."/>
            <person name="Giovannoni S.J."/>
            <person name="Moore L.R."/>
            <person name="Chisholm S.W."/>
        </authorList>
    </citation>
    <scope>NUCLEOTIDE SEQUENCE [LARGE SCALE GENOMIC DNA]</scope>
    <source>
        <strain evidence="3">MIT 9201</strain>
    </source>
</reference>
<evidence type="ECO:0000256" key="1">
    <source>
        <dbReference type="SAM" id="Phobius"/>
    </source>
</evidence>
<protein>
    <submittedName>
        <fullName evidence="2">Uncharacterized protein</fullName>
    </submittedName>
</protein>
<keyword evidence="1" id="KW-1133">Transmembrane helix</keyword>
<dbReference type="OrthoDB" id="542008at2"/>
<name>A0A0A2A7U2_PROMR</name>
<proteinExistence type="predicted"/>
<accession>A0A0A2A7U2</accession>
<dbReference type="RefSeq" id="WP_052046845.1">
    <property type="nucleotide sequence ID" value="NZ_CP138977.1"/>
</dbReference>
<dbReference type="EMBL" id="JNAL01000003">
    <property type="protein sequence ID" value="KGF97977.1"/>
    <property type="molecule type" value="Genomic_DNA"/>
</dbReference>
<feature type="transmembrane region" description="Helical" evidence="1">
    <location>
        <begin position="12"/>
        <end position="32"/>
    </location>
</feature>
<evidence type="ECO:0000313" key="3">
    <source>
        <dbReference type="Proteomes" id="UP000030355"/>
    </source>
</evidence>
<gene>
    <name evidence="2" type="ORF">EU95_0078</name>
</gene>
<keyword evidence="1" id="KW-0472">Membrane</keyword>